<dbReference type="InterPro" id="IPR050352">
    <property type="entry name" value="ABCG_transporters"/>
</dbReference>
<reference evidence="10" key="1">
    <citation type="submission" date="2022-11" db="EMBL/GenBank/DDBJ databases">
        <authorList>
            <person name="Morgan W.R."/>
            <person name="Tartar A."/>
        </authorList>
    </citation>
    <scope>NUCLEOTIDE SEQUENCE</scope>
    <source>
        <strain evidence="10">ARSEF 373</strain>
    </source>
</reference>
<organism evidence="10 11">
    <name type="scientific">Lagenidium giganteum</name>
    <dbReference type="NCBI Taxonomy" id="4803"/>
    <lineage>
        <taxon>Eukaryota</taxon>
        <taxon>Sar</taxon>
        <taxon>Stramenopiles</taxon>
        <taxon>Oomycota</taxon>
        <taxon>Peronosporomycetes</taxon>
        <taxon>Pythiales</taxon>
        <taxon>Pythiaceae</taxon>
    </lineage>
</organism>
<evidence type="ECO:0000256" key="1">
    <source>
        <dbReference type="ARBA" id="ARBA00004141"/>
    </source>
</evidence>
<keyword evidence="4" id="KW-0547">Nucleotide-binding</keyword>
<dbReference type="PANTHER" id="PTHR48041:SF139">
    <property type="entry name" value="PROTEIN SCARLET"/>
    <property type="match status" value="1"/>
</dbReference>
<feature type="transmembrane region" description="Helical" evidence="8">
    <location>
        <begin position="481"/>
        <end position="502"/>
    </location>
</feature>
<evidence type="ECO:0000313" key="11">
    <source>
        <dbReference type="Proteomes" id="UP001146120"/>
    </source>
</evidence>
<comment type="caution">
    <text evidence="10">The sequence shown here is derived from an EMBL/GenBank/DDBJ whole genome shotgun (WGS) entry which is preliminary data.</text>
</comment>
<keyword evidence="5" id="KW-0067">ATP-binding</keyword>
<evidence type="ECO:0000256" key="4">
    <source>
        <dbReference type="ARBA" id="ARBA00022741"/>
    </source>
</evidence>
<dbReference type="AlphaFoldDB" id="A0AAV2ZJF4"/>
<reference evidence="10" key="2">
    <citation type="journal article" date="2023" name="Microbiol Resour">
        <title>Decontamination and Annotation of the Draft Genome Sequence of the Oomycete Lagenidium giganteum ARSEF 373.</title>
        <authorList>
            <person name="Morgan W.R."/>
            <person name="Tartar A."/>
        </authorList>
    </citation>
    <scope>NUCLEOTIDE SEQUENCE</scope>
    <source>
        <strain evidence="10">ARSEF 373</strain>
    </source>
</reference>
<dbReference type="Pfam" id="PF19055">
    <property type="entry name" value="ABC2_membrane_7"/>
    <property type="match status" value="1"/>
</dbReference>
<evidence type="ECO:0000256" key="7">
    <source>
        <dbReference type="ARBA" id="ARBA00023136"/>
    </source>
</evidence>
<feature type="transmembrane region" description="Helical" evidence="8">
    <location>
        <begin position="514"/>
        <end position="534"/>
    </location>
</feature>
<dbReference type="FunFam" id="3.40.50.300:FF:001480">
    <property type="entry name" value="ABC transporter"/>
    <property type="match status" value="1"/>
</dbReference>
<feature type="transmembrane region" description="Helical" evidence="8">
    <location>
        <begin position="371"/>
        <end position="392"/>
    </location>
</feature>
<dbReference type="InterPro" id="IPR043926">
    <property type="entry name" value="ABCG_dom"/>
</dbReference>
<dbReference type="InterPro" id="IPR013525">
    <property type="entry name" value="ABC2_TM"/>
</dbReference>
<dbReference type="GO" id="GO:0016020">
    <property type="term" value="C:membrane"/>
    <property type="evidence" value="ECO:0007669"/>
    <property type="project" value="UniProtKB-SubCell"/>
</dbReference>
<accession>A0AAV2ZJF4</accession>
<dbReference type="PROSITE" id="PS50893">
    <property type="entry name" value="ABC_TRANSPORTER_2"/>
    <property type="match status" value="1"/>
</dbReference>
<dbReference type="GO" id="GO:0005524">
    <property type="term" value="F:ATP binding"/>
    <property type="evidence" value="ECO:0007669"/>
    <property type="project" value="UniProtKB-KW"/>
</dbReference>
<dbReference type="InterPro" id="IPR017871">
    <property type="entry name" value="ABC_transporter-like_CS"/>
</dbReference>
<keyword evidence="7 8" id="KW-0472">Membrane</keyword>
<dbReference type="Pfam" id="PF01061">
    <property type="entry name" value="ABC2_membrane"/>
    <property type="match status" value="1"/>
</dbReference>
<dbReference type="GO" id="GO:0140359">
    <property type="term" value="F:ABC-type transporter activity"/>
    <property type="evidence" value="ECO:0007669"/>
    <property type="project" value="InterPro"/>
</dbReference>
<gene>
    <name evidence="10" type="ORF">N0F65_004380</name>
</gene>
<dbReference type="Pfam" id="PF00005">
    <property type="entry name" value="ABC_tran"/>
    <property type="match status" value="1"/>
</dbReference>
<name>A0AAV2ZJF4_9STRA</name>
<sequence>MDKSLCSPKDEHFVQMATPLPGNKYVPVQAPQLTLEWRNLCLKVTVKNSVTKELEDKSILNNVSGYAKPGELLVIMGPSGAGKSSLLDCISARNSAVEGSITVNGTPWTKTMKRFASYVMQDDLFYSTITVREHLLFQARLRLGKKLTKEQYTERVDTVIEELGLVKCRDALIGGVMLRGISGGERKRLSFATEVLTNPSLLFVDEPTSGLDSFMAETVVEQLKQLARDGRTVIATIHQPSSEIYALFDKLYLIADGSPVYHGGATDAVKYFAGLGFQCPSFVNPADFFMRELVVMDREKDVEGAQRVQRFKDEWSLNLQREATMNAERGINELLFEGMDDQVYEDTRLGVVGQTIVISSRNVLRLVRDKLAFRASIFQTLFIAVIVGLIFLQLDENQKGIQNFTGAFFFLAVNQTFSAANPTLVSVPMELPIVFREHKAGLYRLGSWYLSKNASELPMQVLLPILFFVPVYFLVGIGHGFTVFLGMQVIMILTNSAAVGLGYMVSCLCRRVDIAPIIGVVIILPFLLFGGLLINSDDAPDYFVWLQYISPIKYAFEAMMKIFWNDVGSLPCKREIENCVALSGADVLKNFSMRSRSAWGDGLILLAINVGFRLVGFLGLWNNVRSKK</sequence>
<dbReference type="Gene3D" id="3.40.50.300">
    <property type="entry name" value="P-loop containing nucleotide triphosphate hydrolases"/>
    <property type="match status" value="1"/>
</dbReference>
<dbReference type="InterPro" id="IPR027417">
    <property type="entry name" value="P-loop_NTPase"/>
</dbReference>
<keyword evidence="6 8" id="KW-1133">Transmembrane helix</keyword>
<evidence type="ECO:0000256" key="3">
    <source>
        <dbReference type="ARBA" id="ARBA00022692"/>
    </source>
</evidence>
<dbReference type="InterPro" id="IPR003439">
    <property type="entry name" value="ABC_transporter-like_ATP-bd"/>
</dbReference>
<proteinExistence type="predicted"/>
<evidence type="ECO:0000256" key="5">
    <source>
        <dbReference type="ARBA" id="ARBA00022840"/>
    </source>
</evidence>
<dbReference type="GO" id="GO:0016887">
    <property type="term" value="F:ATP hydrolysis activity"/>
    <property type="evidence" value="ECO:0007669"/>
    <property type="project" value="InterPro"/>
</dbReference>
<evidence type="ECO:0000313" key="10">
    <source>
        <dbReference type="EMBL" id="DBA04743.1"/>
    </source>
</evidence>
<keyword evidence="11" id="KW-1185">Reference proteome</keyword>
<feature type="domain" description="ABC transporter" evidence="9">
    <location>
        <begin position="44"/>
        <end position="281"/>
    </location>
</feature>
<evidence type="ECO:0000259" key="9">
    <source>
        <dbReference type="PROSITE" id="PS50893"/>
    </source>
</evidence>
<dbReference type="SMART" id="SM00382">
    <property type="entry name" value="AAA"/>
    <property type="match status" value="1"/>
</dbReference>
<dbReference type="PROSITE" id="PS00211">
    <property type="entry name" value="ABC_TRANSPORTER_1"/>
    <property type="match status" value="1"/>
</dbReference>
<dbReference type="EMBL" id="DAKRPA010000005">
    <property type="protein sequence ID" value="DBA04743.1"/>
    <property type="molecule type" value="Genomic_DNA"/>
</dbReference>
<keyword evidence="2" id="KW-0813">Transport</keyword>
<comment type="subcellular location">
    <subcellularLocation>
        <location evidence="1">Membrane</location>
        <topology evidence="1">Multi-pass membrane protein</topology>
    </subcellularLocation>
</comment>
<evidence type="ECO:0000256" key="6">
    <source>
        <dbReference type="ARBA" id="ARBA00022989"/>
    </source>
</evidence>
<dbReference type="PANTHER" id="PTHR48041">
    <property type="entry name" value="ABC TRANSPORTER G FAMILY MEMBER 28"/>
    <property type="match status" value="1"/>
</dbReference>
<evidence type="ECO:0000256" key="2">
    <source>
        <dbReference type="ARBA" id="ARBA00022448"/>
    </source>
</evidence>
<protein>
    <recommendedName>
        <fullName evidence="9">ABC transporter domain-containing protein</fullName>
    </recommendedName>
</protein>
<dbReference type="CDD" id="cd03213">
    <property type="entry name" value="ABCG_EPDR"/>
    <property type="match status" value="1"/>
</dbReference>
<evidence type="ECO:0000256" key="8">
    <source>
        <dbReference type="SAM" id="Phobius"/>
    </source>
</evidence>
<dbReference type="InterPro" id="IPR003593">
    <property type="entry name" value="AAA+_ATPase"/>
</dbReference>
<dbReference type="Proteomes" id="UP001146120">
    <property type="component" value="Unassembled WGS sequence"/>
</dbReference>
<keyword evidence="3 8" id="KW-0812">Transmembrane</keyword>
<dbReference type="SUPFAM" id="SSF52540">
    <property type="entry name" value="P-loop containing nucleoside triphosphate hydrolases"/>
    <property type="match status" value="1"/>
</dbReference>
<feature type="transmembrane region" description="Helical" evidence="8">
    <location>
        <begin position="457"/>
        <end position="475"/>
    </location>
</feature>
<feature type="transmembrane region" description="Helical" evidence="8">
    <location>
        <begin position="602"/>
        <end position="621"/>
    </location>
</feature>